<dbReference type="InterPro" id="IPR021133">
    <property type="entry name" value="HEAT_type_2"/>
</dbReference>
<feature type="domain" description="Protein kinase" evidence="3">
    <location>
        <begin position="1"/>
        <end position="344"/>
    </location>
</feature>
<sequence length="828" mass="89518">MGNSSSSLPFSVDQQVGAPHDHNGWALHKGKSTDSSDNGREVSVFVGKKPDLLKTPVDRRQPTKMQLEPALHHYEYCRKLRHPHILQVYATLDTDNPSAASVSGAAGTNPGQQKQSQSQQSASSGTGDLIVVTEPCIPLSEWLLGGAASGAPTPEQLAWGLECVIEGLAFLHTSAKLAHGCVSPQSLYVTPSGDVKLWNFSLVTPVGPNNSTSTGGPDGHFLEWEAVCCPESFRSPERREQRWDAISNTGGVHAMDSFSLGALIGDYWYRNASTNVNNVPQTLQKALQRLTTTNIKMRPRLQPLLKCPVFDTQYKQLQRSLEQITIQPVEHKINLWQNLGNQLQQQTGIIPENVAKYKILPLIITTILTTCGNESMLTQDMYRREILAMLIPLFYIEEHYQDPDKVGKELAPLIAKLFIVPDRGVRSVLLNSVDFLTRTLDKNALNASVFEPLCSGFNDSSPVLRELTLKATQSLLQSLHPPNLEKLSRYLVRLQADAECSLRTSAVVFIAKIAPHLSEVPRQKMLLPAYARSMKDPVSVCRLSALQSLMKSKLLFTKQDLAIKVMPSVMPLLLDPMTDVRQEAFRVVRDLLEAIQQESNRMTELGDPPMLGAPGTSTSSQRLQQAGAAPAAAVAAGGTTASPNPTAPTTSAKQKSGYLSGLSSWMSTSTAATPEPAAAPAAPVQAAQPTPQPPVQQFAATSFNAPQPAPVVDDGWGNDDGDDDGWGDDDDDVDVHDNELAFSNIGGGGGNNTYKPVKPANNNVTSMGGFGAGMDDDPFASLGMKTVSVATKPRLITKKGKLALPKKAPPAKKLTMDSSEVSNGWDDF</sequence>
<proteinExistence type="predicted"/>
<dbReference type="PANTHER" id="PTHR12984:SF3">
    <property type="entry name" value="N-TERMINAL KINASE-LIKE PROTEIN"/>
    <property type="match status" value="1"/>
</dbReference>
<feature type="compositionally biased region" description="Basic and acidic residues" evidence="2">
    <location>
        <begin position="31"/>
        <end position="40"/>
    </location>
</feature>
<feature type="compositionally biased region" description="Acidic residues" evidence="2">
    <location>
        <begin position="716"/>
        <end position="727"/>
    </location>
</feature>
<feature type="compositionally biased region" description="Basic and acidic residues" evidence="2">
    <location>
        <begin position="48"/>
        <end position="61"/>
    </location>
</feature>
<accession>A0A7S4EN13</accession>
<feature type="compositionally biased region" description="Polar residues" evidence="2">
    <location>
        <begin position="615"/>
        <end position="624"/>
    </location>
</feature>
<feature type="compositionally biased region" description="Low complexity" evidence="2">
    <location>
        <begin position="112"/>
        <end position="124"/>
    </location>
</feature>
<dbReference type="PROSITE" id="PS50077">
    <property type="entry name" value="HEAT_REPEAT"/>
    <property type="match status" value="1"/>
</dbReference>
<name>A0A7S4EN13_9STRA</name>
<dbReference type="PANTHER" id="PTHR12984">
    <property type="entry name" value="SCY1-RELATED S/T PROTEIN KINASE-LIKE"/>
    <property type="match status" value="1"/>
</dbReference>
<dbReference type="GO" id="GO:0005524">
    <property type="term" value="F:ATP binding"/>
    <property type="evidence" value="ECO:0007669"/>
    <property type="project" value="InterPro"/>
</dbReference>
<evidence type="ECO:0000313" key="4">
    <source>
        <dbReference type="EMBL" id="CAE0724216.1"/>
    </source>
</evidence>
<dbReference type="InterPro" id="IPR051177">
    <property type="entry name" value="CIK-Related_Protein"/>
</dbReference>
<dbReference type="GO" id="GO:0004672">
    <property type="term" value="F:protein kinase activity"/>
    <property type="evidence" value="ECO:0007669"/>
    <property type="project" value="InterPro"/>
</dbReference>
<dbReference type="PROSITE" id="PS50011">
    <property type="entry name" value="PROTEIN_KINASE_DOM"/>
    <property type="match status" value="1"/>
</dbReference>
<dbReference type="InterPro" id="IPR011989">
    <property type="entry name" value="ARM-like"/>
</dbReference>
<dbReference type="SUPFAM" id="SSF48371">
    <property type="entry name" value="ARM repeat"/>
    <property type="match status" value="1"/>
</dbReference>
<feature type="region of interest" description="Disordered" evidence="2">
    <location>
        <begin position="800"/>
        <end position="828"/>
    </location>
</feature>
<protein>
    <recommendedName>
        <fullName evidence="3">Protein kinase domain-containing protein</fullName>
    </recommendedName>
</protein>
<evidence type="ECO:0000259" key="3">
    <source>
        <dbReference type="PROSITE" id="PS50011"/>
    </source>
</evidence>
<dbReference type="InterPro" id="IPR016024">
    <property type="entry name" value="ARM-type_fold"/>
</dbReference>
<organism evidence="4">
    <name type="scientific">Pseudo-nitzschia australis</name>
    <dbReference type="NCBI Taxonomy" id="44445"/>
    <lineage>
        <taxon>Eukaryota</taxon>
        <taxon>Sar</taxon>
        <taxon>Stramenopiles</taxon>
        <taxon>Ochrophyta</taxon>
        <taxon>Bacillariophyta</taxon>
        <taxon>Bacillariophyceae</taxon>
        <taxon>Bacillariophycidae</taxon>
        <taxon>Bacillariales</taxon>
        <taxon>Bacillariaceae</taxon>
        <taxon>Pseudo-nitzschia</taxon>
    </lineage>
</organism>
<feature type="repeat" description="HEAT" evidence="1">
    <location>
        <begin position="565"/>
        <end position="603"/>
    </location>
</feature>
<dbReference type="InterPro" id="IPR011009">
    <property type="entry name" value="Kinase-like_dom_sf"/>
</dbReference>
<dbReference type="SUPFAM" id="SSF56112">
    <property type="entry name" value="Protein kinase-like (PK-like)"/>
    <property type="match status" value="1"/>
</dbReference>
<feature type="compositionally biased region" description="Low complexity" evidence="2">
    <location>
        <begin position="626"/>
        <end position="652"/>
    </location>
</feature>
<dbReference type="InterPro" id="IPR000719">
    <property type="entry name" value="Prot_kinase_dom"/>
</dbReference>
<feature type="compositionally biased region" description="Polar residues" evidence="2">
    <location>
        <begin position="1"/>
        <end position="14"/>
    </location>
</feature>
<dbReference type="Gene3D" id="3.30.200.20">
    <property type="entry name" value="Phosphorylase Kinase, domain 1"/>
    <property type="match status" value="1"/>
</dbReference>
<reference evidence="4" key="1">
    <citation type="submission" date="2021-01" db="EMBL/GenBank/DDBJ databases">
        <authorList>
            <person name="Corre E."/>
            <person name="Pelletier E."/>
            <person name="Niang G."/>
            <person name="Scheremetjew M."/>
            <person name="Finn R."/>
            <person name="Kale V."/>
            <person name="Holt S."/>
            <person name="Cochrane G."/>
            <person name="Meng A."/>
            <person name="Brown T."/>
            <person name="Cohen L."/>
        </authorList>
    </citation>
    <scope>NUCLEOTIDE SEQUENCE</scope>
    <source>
        <strain evidence="4">10249 10 AB</strain>
    </source>
</reference>
<dbReference type="EMBL" id="HBIX01024552">
    <property type="protein sequence ID" value="CAE0724216.1"/>
    <property type="molecule type" value="Transcribed_RNA"/>
</dbReference>
<feature type="region of interest" description="Disordered" evidence="2">
    <location>
        <begin position="98"/>
        <end position="125"/>
    </location>
</feature>
<feature type="compositionally biased region" description="Low complexity" evidence="2">
    <location>
        <begin position="670"/>
        <end position="701"/>
    </location>
</feature>
<dbReference type="AlphaFoldDB" id="A0A7S4EN13"/>
<gene>
    <name evidence="4" type="ORF">PAUS00366_LOCUS16972</name>
</gene>
<evidence type="ECO:0000256" key="2">
    <source>
        <dbReference type="SAM" id="MobiDB-lite"/>
    </source>
</evidence>
<dbReference type="Gene3D" id="1.10.510.10">
    <property type="entry name" value="Transferase(Phosphotransferase) domain 1"/>
    <property type="match status" value="1"/>
</dbReference>
<evidence type="ECO:0000256" key="1">
    <source>
        <dbReference type="PROSITE-ProRule" id="PRU00103"/>
    </source>
</evidence>
<dbReference type="Gene3D" id="1.25.10.10">
    <property type="entry name" value="Leucine-rich Repeat Variant"/>
    <property type="match status" value="1"/>
</dbReference>
<feature type="region of interest" description="Disordered" evidence="2">
    <location>
        <begin position="1"/>
        <end position="66"/>
    </location>
</feature>
<feature type="region of interest" description="Disordered" evidence="2">
    <location>
        <begin position="600"/>
        <end position="727"/>
    </location>
</feature>